<keyword evidence="3" id="KW-1185">Reference proteome</keyword>
<organism evidence="2 3">
    <name type="scientific">Brevundimonas aurifodinae</name>
    <dbReference type="NCBI Taxonomy" id="1508312"/>
    <lineage>
        <taxon>Bacteria</taxon>
        <taxon>Pseudomonadati</taxon>
        <taxon>Pseudomonadota</taxon>
        <taxon>Alphaproteobacteria</taxon>
        <taxon>Caulobacterales</taxon>
        <taxon>Caulobacteraceae</taxon>
        <taxon>Brevundimonas</taxon>
    </lineage>
</organism>
<dbReference type="InterPro" id="IPR010108">
    <property type="entry name" value="Lycopene_cyclase_b/e"/>
</dbReference>
<dbReference type="InterPro" id="IPR036188">
    <property type="entry name" value="FAD/NAD-bd_sf"/>
</dbReference>
<dbReference type="EC" id="5.5.1.19" evidence="2"/>
<dbReference type="EMBL" id="JBEGDD010000009">
    <property type="protein sequence ID" value="MEQ7155796.1"/>
    <property type="molecule type" value="Genomic_DNA"/>
</dbReference>
<dbReference type="NCBIfam" id="TIGR01790">
    <property type="entry name" value="carotene-cycl"/>
    <property type="match status" value="1"/>
</dbReference>
<name>A0ABV1NQ71_9CAUL</name>
<protein>
    <submittedName>
        <fullName evidence="2">Lycopene beta-cyclase CrtY</fullName>
        <ecNumber evidence="2">5.5.1.19</ecNumber>
    </submittedName>
</protein>
<reference evidence="2 3" key="1">
    <citation type="submission" date="2024-06" db="EMBL/GenBank/DDBJ databases">
        <title>Brevundimonas sp. C11.</title>
        <authorList>
            <person name="Maltman C."/>
        </authorList>
    </citation>
    <scope>NUCLEOTIDE SEQUENCE [LARGE SCALE GENOMIC DNA]</scope>
    <source>
        <strain evidence="2 3">C11</strain>
    </source>
</reference>
<proteinExistence type="inferred from homology"/>
<evidence type="ECO:0000313" key="2">
    <source>
        <dbReference type="EMBL" id="MEQ7155796.1"/>
    </source>
</evidence>
<dbReference type="GO" id="GO:0016853">
    <property type="term" value="F:isomerase activity"/>
    <property type="evidence" value="ECO:0007669"/>
    <property type="project" value="UniProtKB-KW"/>
</dbReference>
<accession>A0ABV1NQ71</accession>
<dbReference type="Gene3D" id="3.50.50.60">
    <property type="entry name" value="FAD/NAD(P)-binding domain"/>
    <property type="match status" value="1"/>
</dbReference>
<dbReference type="SUPFAM" id="SSF51905">
    <property type="entry name" value="FAD/NAD(P)-binding domain"/>
    <property type="match status" value="1"/>
</dbReference>
<comment type="caution">
    <text evidence="2">The sequence shown here is derived from an EMBL/GenBank/DDBJ whole genome shotgun (WGS) entry which is preliminary data.</text>
</comment>
<dbReference type="InterPro" id="IPR008461">
    <property type="entry name" value="CrtY"/>
</dbReference>
<dbReference type="RefSeq" id="WP_349684951.1">
    <property type="nucleotide sequence ID" value="NZ_JBEGDD010000009.1"/>
</dbReference>
<dbReference type="Proteomes" id="UP001445732">
    <property type="component" value="Unassembled WGS sequence"/>
</dbReference>
<comment type="similarity">
    <text evidence="1">Belongs to the lycopene cyclase family.</text>
</comment>
<sequence>MESAEFDLILVGGGLASSLIAWRLAIDRPELKVAVVERDGRLGGKHTWSFFDGDISTEDRAWLAPATPHRWEDGYEVYFPGLSRTLETPYNSMTSERLHEAVAPLLGDRLIRGEAVDVAPDAVTLADQTVLRGKGVIDARGPAPTPHLDLGWQIFLGRTVRLTQPHGLTRPTIMDATVAQGDAYRFVYLLPFDARTVLVEDTYYVDGPRLDRDVIRGRVDDYIRSRGWAVEAVVEEEEGVLPIALDGDIDAFWAEGAPVARAGLSAALFHPTTGYSLLDAVATARLVAGATDLSSAGLRALMEGHSKTIWAGRAFYRLLDRMLFRAAKPSKRWSVMRRFYGLSEPLVRRFYAGRSTTLDKARILTGKPPVPIHRALRQLRETGLGKSA</sequence>
<gene>
    <name evidence="2" type="primary">crtY</name>
    <name evidence="2" type="ORF">ABN401_11300</name>
</gene>
<dbReference type="NCBIfam" id="TIGR01789">
    <property type="entry name" value="lycopene_cycl"/>
    <property type="match status" value="1"/>
</dbReference>
<evidence type="ECO:0000256" key="1">
    <source>
        <dbReference type="ARBA" id="ARBA00006599"/>
    </source>
</evidence>
<evidence type="ECO:0000313" key="3">
    <source>
        <dbReference type="Proteomes" id="UP001445732"/>
    </source>
</evidence>
<dbReference type="Pfam" id="PF05834">
    <property type="entry name" value="Lycopene_cycl"/>
    <property type="match status" value="1"/>
</dbReference>
<keyword evidence="2" id="KW-0413">Isomerase</keyword>